<comment type="caution">
    <text evidence="1">The sequence shown here is derived from an EMBL/GenBank/DDBJ whole genome shotgun (WGS) entry which is preliminary data.</text>
</comment>
<evidence type="ECO:0000313" key="2">
    <source>
        <dbReference type="Proteomes" id="UP001279734"/>
    </source>
</evidence>
<evidence type="ECO:0000313" key="1">
    <source>
        <dbReference type="EMBL" id="GMH25913.1"/>
    </source>
</evidence>
<dbReference type="Proteomes" id="UP001279734">
    <property type="component" value="Unassembled WGS sequence"/>
</dbReference>
<name>A0AAD3TB44_NEPGR</name>
<accession>A0AAD3TB44</accession>
<protein>
    <submittedName>
        <fullName evidence="1">Uncharacterized protein</fullName>
    </submittedName>
</protein>
<dbReference type="EMBL" id="BSYO01000030">
    <property type="protein sequence ID" value="GMH25913.1"/>
    <property type="molecule type" value="Genomic_DNA"/>
</dbReference>
<proteinExistence type="predicted"/>
<organism evidence="1 2">
    <name type="scientific">Nepenthes gracilis</name>
    <name type="common">Slender pitcher plant</name>
    <dbReference type="NCBI Taxonomy" id="150966"/>
    <lineage>
        <taxon>Eukaryota</taxon>
        <taxon>Viridiplantae</taxon>
        <taxon>Streptophyta</taxon>
        <taxon>Embryophyta</taxon>
        <taxon>Tracheophyta</taxon>
        <taxon>Spermatophyta</taxon>
        <taxon>Magnoliopsida</taxon>
        <taxon>eudicotyledons</taxon>
        <taxon>Gunneridae</taxon>
        <taxon>Pentapetalae</taxon>
        <taxon>Caryophyllales</taxon>
        <taxon>Nepenthaceae</taxon>
        <taxon>Nepenthes</taxon>
    </lineage>
</organism>
<sequence>MQSPPIGKADSLCASHDLESSIYGIQFPPVGKTESLCAFQKAGSSPVSSSNSKIPSFLDFNCGLNERSQLLMENVVKNQDAN</sequence>
<dbReference type="AlphaFoldDB" id="A0AAD3TB44"/>
<reference evidence="1" key="1">
    <citation type="submission" date="2023-05" db="EMBL/GenBank/DDBJ databases">
        <title>Nepenthes gracilis genome sequencing.</title>
        <authorList>
            <person name="Fukushima K."/>
        </authorList>
    </citation>
    <scope>NUCLEOTIDE SEQUENCE</scope>
    <source>
        <strain evidence="1">SING2019-196</strain>
    </source>
</reference>
<keyword evidence="2" id="KW-1185">Reference proteome</keyword>
<gene>
    <name evidence="1" type="ORF">Nepgr_027756</name>
</gene>